<name>A0A2G4YQG2_9PROT</name>
<feature type="transmembrane region" description="Helical" evidence="1">
    <location>
        <begin position="130"/>
        <end position="153"/>
    </location>
</feature>
<feature type="transmembrane region" description="Helical" evidence="1">
    <location>
        <begin position="174"/>
        <end position="195"/>
    </location>
</feature>
<accession>A0A2G4YQG2</accession>
<gene>
    <name evidence="2" type="ORF">CRD36_11940</name>
</gene>
<dbReference type="Proteomes" id="UP000229730">
    <property type="component" value="Unassembled WGS sequence"/>
</dbReference>
<evidence type="ECO:0008006" key="4">
    <source>
        <dbReference type="Google" id="ProtNLM"/>
    </source>
</evidence>
<feature type="transmembrane region" description="Helical" evidence="1">
    <location>
        <begin position="33"/>
        <end position="51"/>
    </location>
</feature>
<feature type="transmembrane region" description="Helical" evidence="1">
    <location>
        <begin position="88"/>
        <end position="110"/>
    </location>
</feature>
<sequence>MDDFFRLASGPLFLWVVIKLTEQILLHEKDITFNSIYLLNLVTASFAIAWYRQYLLGAQHATYGQLLKSGFNGRAFSIRRFGRTLMRILMISLALLVPTLVLSISLMVYYQGQGVFVSEELIQQLAVKSTMVVMIIFSPILVRLSLFTAGLALGRTSLNFSDIWKSTRGYTITLWWVALRAFLPLALYTYVLTLLLHKTSDKLDIHYIATTLLIEGLAGALTFVMLAIVVAANAEAFRILIGVRDGDAPHRKDAGPRRDNAVKISADEKHLTGQQAE</sequence>
<organism evidence="2 3">
    <name type="scientific">Paremcibacter congregatus</name>
    <dbReference type="NCBI Taxonomy" id="2043170"/>
    <lineage>
        <taxon>Bacteria</taxon>
        <taxon>Pseudomonadati</taxon>
        <taxon>Pseudomonadota</taxon>
        <taxon>Alphaproteobacteria</taxon>
        <taxon>Emcibacterales</taxon>
        <taxon>Emcibacteraceae</taxon>
        <taxon>Paremcibacter</taxon>
    </lineage>
</organism>
<protein>
    <recommendedName>
        <fullName evidence="4">Glycerophosphoryl diester phosphodiesterase membrane domain-containing protein</fullName>
    </recommendedName>
</protein>
<dbReference type="AlphaFoldDB" id="A0A2G4YQG2"/>
<comment type="caution">
    <text evidence="2">The sequence shown here is derived from an EMBL/GenBank/DDBJ whole genome shotgun (WGS) entry which is preliminary data.</text>
</comment>
<keyword evidence="3" id="KW-1185">Reference proteome</keyword>
<keyword evidence="1" id="KW-0812">Transmembrane</keyword>
<keyword evidence="1" id="KW-1133">Transmembrane helix</keyword>
<dbReference type="InParanoid" id="A0A2G4YQG2"/>
<evidence type="ECO:0000313" key="3">
    <source>
        <dbReference type="Proteomes" id="UP000229730"/>
    </source>
</evidence>
<dbReference type="EMBL" id="PDEM01000024">
    <property type="protein sequence ID" value="PHZ84510.1"/>
    <property type="molecule type" value="Genomic_DNA"/>
</dbReference>
<proteinExistence type="predicted"/>
<reference evidence="2 3" key="1">
    <citation type="submission" date="2017-10" db="EMBL/GenBank/DDBJ databases">
        <title>Frigbacter circumglobatus gen. nov. sp. nov., isolated from sediment cultured in situ.</title>
        <authorList>
            <person name="Zhao Z."/>
        </authorList>
    </citation>
    <scope>NUCLEOTIDE SEQUENCE [LARGE SCALE GENOMIC DNA]</scope>
    <source>
        <strain evidence="2 3">ZYL</strain>
    </source>
</reference>
<keyword evidence="1" id="KW-0472">Membrane</keyword>
<evidence type="ECO:0000313" key="2">
    <source>
        <dbReference type="EMBL" id="PHZ84510.1"/>
    </source>
</evidence>
<feature type="transmembrane region" description="Helical" evidence="1">
    <location>
        <begin position="207"/>
        <end position="232"/>
    </location>
</feature>
<evidence type="ECO:0000256" key="1">
    <source>
        <dbReference type="SAM" id="Phobius"/>
    </source>
</evidence>